<dbReference type="InterPro" id="IPR019014">
    <property type="entry name" value="Mvb12"/>
</dbReference>
<dbReference type="OrthoDB" id="5344687at2759"/>
<feature type="domain" description="Multivesicular body sorting factor 12" evidence="2">
    <location>
        <begin position="33"/>
        <end position="96"/>
    </location>
</feature>
<dbReference type="AlphaFoldDB" id="A0A061AMV9"/>
<organism evidence="3">
    <name type="scientific">Cyberlindnera fabianii</name>
    <name type="common">Yeast</name>
    <name type="synonym">Hansenula fabianii</name>
    <dbReference type="NCBI Taxonomy" id="36022"/>
    <lineage>
        <taxon>Eukaryota</taxon>
        <taxon>Fungi</taxon>
        <taxon>Dikarya</taxon>
        <taxon>Ascomycota</taxon>
        <taxon>Saccharomycotina</taxon>
        <taxon>Saccharomycetes</taxon>
        <taxon>Phaffomycetales</taxon>
        <taxon>Phaffomycetaceae</taxon>
        <taxon>Cyberlindnera</taxon>
    </lineage>
</organism>
<evidence type="ECO:0000256" key="1">
    <source>
        <dbReference type="SAM" id="MobiDB-lite"/>
    </source>
</evidence>
<dbReference type="GO" id="GO:0000813">
    <property type="term" value="C:ESCRT I complex"/>
    <property type="evidence" value="ECO:0007669"/>
    <property type="project" value="InterPro"/>
</dbReference>
<dbReference type="VEuPathDB" id="FungiDB:BON22_4103"/>
<evidence type="ECO:0000313" key="5">
    <source>
        <dbReference type="Proteomes" id="UP000189513"/>
    </source>
</evidence>
<reference evidence="4" key="3">
    <citation type="submission" date="2017-01" db="EMBL/GenBank/DDBJ databases">
        <authorList>
            <person name="Mah S.A."/>
            <person name="Swanson W.J."/>
            <person name="Moy G.W."/>
            <person name="Vacquier V.D."/>
        </authorList>
    </citation>
    <scope>NUCLEOTIDE SEQUENCE [LARGE SCALE GENOMIC DNA]</scope>
    <source>
        <strain evidence="4">65</strain>
    </source>
</reference>
<name>A0A061AMV9_CYBFA</name>
<dbReference type="GO" id="GO:0032509">
    <property type="term" value="P:endosome transport via multivesicular body sorting pathway"/>
    <property type="evidence" value="ECO:0007669"/>
    <property type="project" value="InterPro"/>
</dbReference>
<dbReference type="Proteomes" id="UP000189513">
    <property type="component" value="Unassembled WGS sequence"/>
</dbReference>
<reference evidence="3" key="1">
    <citation type="journal article" date="2014" name="Genome Announc.">
        <title>Genome sequence of the yeast Cyberlindnera fabianii (Hansenula fabianii).</title>
        <authorList>
            <person name="Freel K.C."/>
            <person name="Sarilar V."/>
            <person name="Neuveglise C."/>
            <person name="Devillers H."/>
            <person name="Friedrich A."/>
            <person name="Schacherer J."/>
        </authorList>
    </citation>
    <scope>NUCLEOTIDE SEQUENCE</scope>
    <source>
        <strain evidence="3">YJS4271</strain>
    </source>
</reference>
<evidence type="ECO:0000259" key="2">
    <source>
        <dbReference type="Pfam" id="PF09452"/>
    </source>
</evidence>
<feature type="region of interest" description="Disordered" evidence="1">
    <location>
        <begin position="89"/>
        <end position="115"/>
    </location>
</feature>
<dbReference type="Gene3D" id="6.10.250.1830">
    <property type="match status" value="1"/>
</dbReference>
<reference evidence="5" key="2">
    <citation type="journal article" date="2017" name="Genome Announc.">
        <title>Genome sequences of Cyberlindnera fabianii 65, Pichia kudriavzevii 129, and Saccharomyces cerevisiae 131 isolated from fermented masau fruits in Zimbabwe.</title>
        <authorList>
            <person name="van Rijswijck I.M.H."/>
            <person name="Derks M.F.L."/>
            <person name="Abee T."/>
            <person name="de Ridder D."/>
            <person name="Smid E.J."/>
        </authorList>
    </citation>
    <scope>NUCLEOTIDE SEQUENCE [LARGE SCALE GENOMIC DNA]</scope>
    <source>
        <strain evidence="5">65</strain>
    </source>
</reference>
<dbReference type="Pfam" id="PF09452">
    <property type="entry name" value="Mvb12"/>
    <property type="match status" value="1"/>
</dbReference>
<protein>
    <submittedName>
        <fullName evidence="3">CYFA0S02e01816g1_1</fullName>
    </submittedName>
    <submittedName>
        <fullName evidence="4">Multivesicular body sorting factor 12</fullName>
    </submittedName>
</protein>
<dbReference type="EMBL" id="MPUK01000008">
    <property type="protein sequence ID" value="ONH66034.1"/>
    <property type="molecule type" value="Genomic_DNA"/>
</dbReference>
<dbReference type="EMBL" id="LK052887">
    <property type="protein sequence ID" value="CDR38451.1"/>
    <property type="molecule type" value="Genomic_DNA"/>
</dbReference>
<dbReference type="STRING" id="36022.A0A061AMV9"/>
<feature type="compositionally biased region" description="Polar residues" evidence="1">
    <location>
        <begin position="98"/>
        <end position="115"/>
    </location>
</feature>
<evidence type="ECO:0000313" key="3">
    <source>
        <dbReference type="EMBL" id="CDR38451.1"/>
    </source>
</evidence>
<dbReference type="GO" id="GO:0043130">
    <property type="term" value="F:ubiquitin binding"/>
    <property type="evidence" value="ECO:0007669"/>
    <property type="project" value="InterPro"/>
</dbReference>
<sequence length="115" mass="13220">MNHGHPLLSQIPLTSTLFPPRPVRLSYNYTPLPATIPQTQVTEDNLKAWVKECDHLKSCLYEYGSRETAEYKKWEESMLKLAPGYMDHGLLTPHKRTPSTATETMDQQFQGLNMK</sequence>
<evidence type="ECO:0000313" key="4">
    <source>
        <dbReference type="EMBL" id="ONH66034.1"/>
    </source>
</evidence>
<proteinExistence type="predicted"/>
<accession>A0A061AMV9</accession>
<keyword evidence="5" id="KW-1185">Reference proteome</keyword>
<gene>
    <name evidence="4" type="ORF">BON22_4103</name>
    <name evidence="3" type="ORF">CYFA0S_02e01816g</name>
</gene>